<reference evidence="1" key="1">
    <citation type="submission" date="2024-02" db="EMBL/GenBank/DDBJ databases">
        <title>Metagenome Assembled Genome of Zalaria obscura JY119.</title>
        <authorList>
            <person name="Vighnesh L."/>
            <person name="Jagadeeshwari U."/>
            <person name="Venkata Ramana C."/>
            <person name="Sasikala C."/>
        </authorList>
    </citation>
    <scope>NUCLEOTIDE SEQUENCE</scope>
    <source>
        <strain evidence="1">JY119</strain>
    </source>
</reference>
<organism evidence="1 2">
    <name type="scientific">Zalaria obscura</name>
    <dbReference type="NCBI Taxonomy" id="2024903"/>
    <lineage>
        <taxon>Eukaryota</taxon>
        <taxon>Fungi</taxon>
        <taxon>Dikarya</taxon>
        <taxon>Ascomycota</taxon>
        <taxon>Pezizomycotina</taxon>
        <taxon>Dothideomycetes</taxon>
        <taxon>Dothideomycetidae</taxon>
        <taxon>Dothideales</taxon>
        <taxon>Zalariaceae</taxon>
        <taxon>Zalaria</taxon>
    </lineage>
</organism>
<sequence length="646" mass="68981">MSATVKKPATAGGAGIGGTPVSARAAVKKPASGTTSRSGTPDPTSAAEEDAKAEMAATLETLREQLRAAEKASDDYQKQVKMMQVKLDDAVKEQGRLEENVHEHMERLEEIENEKKDSNKSRRELEAIYESERAAAMKEKEEAQGREEELMDTVRRLKESIAQRDLRGTPDGDGRPSLSRVSSYRNSISPNPDSGHFAPPSSLQRSDSRSSSRLVMQKDKIIEGLRLELAESQIKLVEMENMGGGRMQELEKALMEARMANARLMEDNESFQLLLSEKTLNGDFAQSEFLRAPSPNSRPTSRERTPGGTTLADELSSDDNEEDQSPSTSTRKPGHAEINALKDQNKALTLYINNIISRLLQHSEFENILDKTPNIMAGPTAASARYAGMDIDKDLPPPPPPQSDKDAPQPPSLLQRARSVVGARARPRPTSQSPVPEQSVPGVTEDPSTAPRVPLGRTQSVRTVSGGHRRSATDWAPAAVVNNMYRGPSPASGQISPGLGSPRPTSFYGAGAGFVSAAAAARVPSGTGVPAIAEAEMGARDKENMAPSAQRNSAGSGSGNLSGRNSVVSEGGDGMAMGMGAASPPRSTGSSGDRPLGQAVMVGSKMRPLRLVQEAAELEEAGKKANRGSWMGWFNKGGKEAVARAE</sequence>
<accession>A0ACC3SF12</accession>
<comment type="caution">
    <text evidence="1">The sequence shown here is derived from an EMBL/GenBank/DDBJ whole genome shotgun (WGS) entry which is preliminary data.</text>
</comment>
<evidence type="ECO:0000313" key="2">
    <source>
        <dbReference type="Proteomes" id="UP001320706"/>
    </source>
</evidence>
<proteinExistence type="predicted"/>
<dbReference type="EMBL" id="JAMKPW020000022">
    <property type="protein sequence ID" value="KAK8206891.1"/>
    <property type="molecule type" value="Genomic_DNA"/>
</dbReference>
<protein>
    <submittedName>
        <fullName evidence="1">Uncharacterized protein</fullName>
    </submittedName>
</protein>
<name>A0ACC3SF12_9PEZI</name>
<gene>
    <name evidence="1" type="ORF">M8818_004726</name>
</gene>
<dbReference type="Proteomes" id="UP001320706">
    <property type="component" value="Unassembled WGS sequence"/>
</dbReference>
<evidence type="ECO:0000313" key="1">
    <source>
        <dbReference type="EMBL" id="KAK8206891.1"/>
    </source>
</evidence>
<keyword evidence="2" id="KW-1185">Reference proteome</keyword>